<dbReference type="PROSITE" id="PS50222">
    <property type="entry name" value="EF_HAND_2"/>
    <property type="match status" value="2"/>
</dbReference>
<dbReference type="SUPFAM" id="SSF47473">
    <property type="entry name" value="EF-hand"/>
    <property type="match status" value="1"/>
</dbReference>
<dbReference type="InterPro" id="IPR002048">
    <property type="entry name" value="EF_hand_dom"/>
</dbReference>
<feature type="region of interest" description="Disordered" evidence="2">
    <location>
        <begin position="329"/>
        <end position="354"/>
    </location>
</feature>
<dbReference type="Gene3D" id="3.60.21.10">
    <property type="match status" value="1"/>
</dbReference>
<feature type="compositionally biased region" description="Basic and acidic residues" evidence="2">
    <location>
        <begin position="726"/>
        <end position="737"/>
    </location>
</feature>
<sequence>MRTRLPRSFSSSAVRSETALARIRIVSVNDVYELANLPRLRTFLDGLAVAPPDATGRRAGEALRCRKKEPQPPSAVVLAGDFLSPSTLSSIDGGRGMVATLRAVGTTHVSLGNHEQDLRLESLRERLGDLSEGPATGTGAERGTDKNTNTNTTTDACTESATTEPGKTQLPRRKRPRSNHADPPCGSHPACGPVVVLNTNMRRDLPKKAEWMQSVTRPHSLVSSPCGRATIALLGLLSDEPGLFRDNTFKSVPIQNVLDAYTEAYQSLVEGDEGGATGTRDPPVDLLVPVTHASLVRDGELAEHMLALHGGPGLILGGHEHDPYHEMVAGAGQSCSSNSSNSNSNSNGNHEETTSEDAAIHILKSGMDARNACLVDLVFEIPDTERAPEQAIDTGTTKNVPPRLVEITSELIDLSEYEPSPRIQKIVDKHMSVVQALEDEIIIDAGDEYSSLSLPPGVLLSSEGTRFRQTTIGGFFCQMIKEELEECDVAMLNGAVIKGGVLYRNAKMSYAQLKKELPFPTKIVEVEMTPGEVRDAIHYSRTAVEAGTEAGGAEPPRRGYLQVDRDFDDRMKDPDGGEDSGGGASFLRVALPRNLLNGFCKIEPLMAVGKRLKGEGRFPGDDDFVPAIDLVVRHASKNRWLHLLSDETDFERFDLNDDGVLDKHEVRAMMRDALGYEPADFVVEDMVAAIDLDENGTIDPDEFQRLVVAQQQAAAAAAATPVTEQGNHHGSEHPEKQ</sequence>
<dbReference type="EMBL" id="CAACVS010000172">
    <property type="protein sequence ID" value="VEU38537.1"/>
    <property type="molecule type" value="Genomic_DNA"/>
</dbReference>
<dbReference type="OrthoDB" id="10252235at2759"/>
<dbReference type="Gene3D" id="3.90.780.10">
    <property type="entry name" value="5'-Nucleotidase, C-terminal domain"/>
    <property type="match status" value="1"/>
</dbReference>
<evidence type="ECO:0000313" key="4">
    <source>
        <dbReference type="EMBL" id="VEU38537.1"/>
    </source>
</evidence>
<dbReference type="GO" id="GO:0009166">
    <property type="term" value="P:nucleotide catabolic process"/>
    <property type="evidence" value="ECO:0007669"/>
    <property type="project" value="InterPro"/>
</dbReference>
<dbReference type="InterPro" id="IPR036907">
    <property type="entry name" value="5'-Nucleotdase_C_sf"/>
</dbReference>
<dbReference type="PROSITE" id="PS00018">
    <property type="entry name" value="EF_HAND_1"/>
    <property type="match status" value="2"/>
</dbReference>
<dbReference type="InterPro" id="IPR018247">
    <property type="entry name" value="EF_Hand_1_Ca_BS"/>
</dbReference>
<feature type="domain" description="EF-hand" evidence="3">
    <location>
        <begin position="678"/>
        <end position="713"/>
    </location>
</feature>
<evidence type="ECO:0000313" key="5">
    <source>
        <dbReference type="Proteomes" id="UP000291116"/>
    </source>
</evidence>
<feature type="compositionally biased region" description="Low complexity" evidence="2">
    <location>
        <begin position="334"/>
        <end position="348"/>
    </location>
</feature>
<protein>
    <recommendedName>
        <fullName evidence="3">EF-hand domain-containing protein</fullName>
    </recommendedName>
</protein>
<feature type="compositionally biased region" description="Low complexity" evidence="2">
    <location>
        <begin position="146"/>
        <end position="164"/>
    </location>
</feature>
<gene>
    <name evidence="4" type="ORF">PSNMU_V1.4_AUG-EV-PASAV3_0053580</name>
</gene>
<dbReference type="PANTHER" id="PTHR11575">
    <property type="entry name" value="5'-NUCLEOTIDASE-RELATED"/>
    <property type="match status" value="1"/>
</dbReference>
<keyword evidence="5" id="KW-1185">Reference proteome</keyword>
<dbReference type="AlphaFoldDB" id="A0A448Z8Z3"/>
<dbReference type="Proteomes" id="UP000291116">
    <property type="component" value="Unassembled WGS sequence"/>
</dbReference>
<name>A0A448Z8Z3_9STRA</name>
<evidence type="ECO:0000256" key="1">
    <source>
        <dbReference type="ARBA" id="ARBA00022837"/>
    </source>
</evidence>
<dbReference type="InterPro" id="IPR029052">
    <property type="entry name" value="Metallo-depent_PP-like"/>
</dbReference>
<dbReference type="InterPro" id="IPR011992">
    <property type="entry name" value="EF-hand-dom_pair"/>
</dbReference>
<accession>A0A448Z8Z3</accession>
<keyword evidence="1" id="KW-0106">Calcium</keyword>
<dbReference type="PANTHER" id="PTHR11575:SF48">
    <property type="entry name" value="5'-NUCLEOTIDASE"/>
    <property type="match status" value="1"/>
</dbReference>
<dbReference type="GO" id="GO:0005509">
    <property type="term" value="F:calcium ion binding"/>
    <property type="evidence" value="ECO:0007669"/>
    <property type="project" value="InterPro"/>
</dbReference>
<reference evidence="4 5" key="1">
    <citation type="submission" date="2019-01" db="EMBL/GenBank/DDBJ databases">
        <authorList>
            <person name="Ferrante I. M."/>
        </authorList>
    </citation>
    <scope>NUCLEOTIDE SEQUENCE [LARGE SCALE GENOMIC DNA]</scope>
    <source>
        <strain evidence="4 5">B856</strain>
    </source>
</reference>
<dbReference type="SUPFAM" id="SSF55816">
    <property type="entry name" value="5'-nucleotidase (syn. UDP-sugar hydrolase), C-terminal domain"/>
    <property type="match status" value="1"/>
</dbReference>
<dbReference type="SMART" id="SM00054">
    <property type="entry name" value="EFh"/>
    <property type="match status" value="2"/>
</dbReference>
<dbReference type="InterPro" id="IPR006179">
    <property type="entry name" value="5_nucleotidase/apyrase"/>
</dbReference>
<dbReference type="SUPFAM" id="SSF56300">
    <property type="entry name" value="Metallo-dependent phosphatases"/>
    <property type="match status" value="1"/>
</dbReference>
<feature type="domain" description="EF-hand" evidence="3">
    <location>
        <begin position="650"/>
        <end position="676"/>
    </location>
</feature>
<evidence type="ECO:0000256" key="2">
    <source>
        <dbReference type="SAM" id="MobiDB-lite"/>
    </source>
</evidence>
<organism evidence="4 5">
    <name type="scientific">Pseudo-nitzschia multistriata</name>
    <dbReference type="NCBI Taxonomy" id="183589"/>
    <lineage>
        <taxon>Eukaryota</taxon>
        <taxon>Sar</taxon>
        <taxon>Stramenopiles</taxon>
        <taxon>Ochrophyta</taxon>
        <taxon>Bacillariophyta</taxon>
        <taxon>Bacillariophyceae</taxon>
        <taxon>Bacillariophycidae</taxon>
        <taxon>Bacillariales</taxon>
        <taxon>Bacillariaceae</taxon>
        <taxon>Pseudo-nitzschia</taxon>
    </lineage>
</organism>
<dbReference type="CDD" id="cd00051">
    <property type="entry name" value="EFh"/>
    <property type="match status" value="1"/>
</dbReference>
<feature type="region of interest" description="Disordered" evidence="2">
    <location>
        <begin position="714"/>
        <end position="737"/>
    </location>
</feature>
<feature type="region of interest" description="Disordered" evidence="2">
    <location>
        <begin position="129"/>
        <end position="192"/>
    </location>
</feature>
<proteinExistence type="predicted"/>
<dbReference type="Gene3D" id="1.10.238.10">
    <property type="entry name" value="EF-hand"/>
    <property type="match status" value="1"/>
</dbReference>
<evidence type="ECO:0000259" key="3">
    <source>
        <dbReference type="PROSITE" id="PS50222"/>
    </source>
</evidence>
<dbReference type="Pfam" id="PF13499">
    <property type="entry name" value="EF-hand_7"/>
    <property type="match status" value="1"/>
</dbReference>
<dbReference type="GO" id="GO:0016787">
    <property type="term" value="F:hydrolase activity"/>
    <property type="evidence" value="ECO:0007669"/>
    <property type="project" value="InterPro"/>
</dbReference>